<dbReference type="EMBL" id="JABBVZ010000187">
    <property type="protein sequence ID" value="NMP24975.1"/>
    <property type="molecule type" value="Genomic_DNA"/>
</dbReference>
<evidence type="ECO:0000313" key="2">
    <source>
        <dbReference type="Proteomes" id="UP000533476"/>
    </source>
</evidence>
<evidence type="ECO:0000313" key="1">
    <source>
        <dbReference type="EMBL" id="NMP24975.1"/>
    </source>
</evidence>
<name>A0A7Y0L9H2_9FIRM</name>
<dbReference type="SUPFAM" id="SSF63825">
    <property type="entry name" value="YWTD domain"/>
    <property type="match status" value="1"/>
</dbReference>
<proteinExistence type="predicted"/>
<evidence type="ECO:0008006" key="3">
    <source>
        <dbReference type="Google" id="ProtNLM"/>
    </source>
</evidence>
<reference evidence="1 2" key="1">
    <citation type="submission" date="2020-04" db="EMBL/GenBank/DDBJ databases">
        <authorList>
            <person name="Zhang R."/>
            <person name="Schippers A."/>
        </authorList>
    </citation>
    <scope>NUCLEOTIDE SEQUENCE [LARGE SCALE GENOMIC DNA]</scope>
    <source>
        <strain evidence="1 2">DSM 109850</strain>
    </source>
</reference>
<organism evidence="1 2">
    <name type="scientific">Sulfobacillus harzensis</name>
    <dbReference type="NCBI Taxonomy" id="2729629"/>
    <lineage>
        <taxon>Bacteria</taxon>
        <taxon>Bacillati</taxon>
        <taxon>Bacillota</taxon>
        <taxon>Clostridia</taxon>
        <taxon>Eubacteriales</taxon>
        <taxon>Clostridiales Family XVII. Incertae Sedis</taxon>
        <taxon>Sulfobacillus</taxon>
    </lineage>
</organism>
<dbReference type="Gene3D" id="2.130.10.10">
    <property type="entry name" value="YVTN repeat-like/Quinoprotein amine dehydrogenase"/>
    <property type="match status" value="1"/>
</dbReference>
<dbReference type="InterPro" id="IPR015943">
    <property type="entry name" value="WD40/YVTN_repeat-like_dom_sf"/>
</dbReference>
<keyword evidence="2" id="KW-1185">Reference proteome</keyword>
<comment type="caution">
    <text evidence="1">The sequence shown here is derived from an EMBL/GenBank/DDBJ whole genome shotgun (WGS) entry which is preliminary data.</text>
</comment>
<sequence length="208" mass="23378">MRMEVVRSVPAPGEHLCGVAWDGLGLWHSDGATNAIYQVDPETGEVKSELSCDDVRTCLGFDGNLLWQIAGTPKRIRLIRPTDGWVLDEIALAADSEAMCGLHVERDRYWLGSKATGIIEERDGSTHRLLRHWQIDGSVHGLARVHNTLWFTDYPARQLVGWDRNQNTAIARFDLPGHPTGLCRGAGDTLWYCDYTNRCLTQVEIQEH</sequence>
<accession>A0A7Y0L9H2</accession>
<dbReference type="AlphaFoldDB" id="A0A7Y0L9H2"/>
<protein>
    <recommendedName>
        <fullName evidence="3">Glutamine cyclotransferase</fullName>
    </recommendedName>
</protein>
<dbReference type="Proteomes" id="UP000533476">
    <property type="component" value="Unassembled WGS sequence"/>
</dbReference>
<dbReference type="RefSeq" id="WP_169103177.1">
    <property type="nucleotide sequence ID" value="NZ_JABBVZ010000187.1"/>
</dbReference>
<gene>
    <name evidence="1" type="ORF">HIJ39_21955</name>
</gene>